<dbReference type="Gene3D" id="3.10.310.10">
    <property type="entry name" value="Diaminopimelate Epimerase, Chain A, domain 1"/>
    <property type="match status" value="2"/>
</dbReference>
<dbReference type="EMBL" id="LMTZ01000082">
    <property type="protein sequence ID" value="KST68071.1"/>
    <property type="molecule type" value="Genomic_DNA"/>
</dbReference>
<dbReference type="GO" id="GO:0005737">
    <property type="term" value="C:cytoplasm"/>
    <property type="evidence" value="ECO:0007669"/>
    <property type="project" value="TreeGrafter"/>
</dbReference>
<dbReference type="PANTHER" id="PTHR13774:SF32">
    <property type="entry name" value="ANTISENSE-ENHANCING SEQUENCE 1"/>
    <property type="match status" value="1"/>
</dbReference>
<evidence type="ECO:0008006" key="4">
    <source>
        <dbReference type="Google" id="ProtNLM"/>
    </source>
</evidence>
<dbReference type="Proteomes" id="UP000053372">
    <property type="component" value="Unassembled WGS sequence"/>
</dbReference>
<comment type="caution">
    <text evidence="2">The sequence shown here is derived from an EMBL/GenBank/DDBJ whole genome shotgun (WGS) entry which is preliminary data.</text>
</comment>
<evidence type="ECO:0000256" key="1">
    <source>
        <dbReference type="PIRSR" id="PIRSR016184-1"/>
    </source>
</evidence>
<feature type="active site" evidence="1">
    <location>
        <position position="47"/>
    </location>
</feature>
<dbReference type="InterPro" id="IPR003719">
    <property type="entry name" value="Phenazine_PhzF-like"/>
</dbReference>
<dbReference type="PIRSF" id="PIRSF016184">
    <property type="entry name" value="PhzC_PhzF"/>
    <property type="match status" value="1"/>
</dbReference>
<dbReference type="SUPFAM" id="SSF54506">
    <property type="entry name" value="Diaminopimelate epimerase-like"/>
    <property type="match status" value="1"/>
</dbReference>
<name>A0A0V7ZUN7_9CYAN</name>
<dbReference type="GO" id="GO:0016853">
    <property type="term" value="F:isomerase activity"/>
    <property type="evidence" value="ECO:0007669"/>
    <property type="project" value="TreeGrafter"/>
</dbReference>
<dbReference type="Pfam" id="PF02567">
    <property type="entry name" value="PhzC-PhzF"/>
    <property type="match status" value="1"/>
</dbReference>
<reference evidence="2 3" key="1">
    <citation type="journal article" date="2015" name="Genome Announc.">
        <title>Draft Genome of the Euendolithic (true boring) Cyanobacterium Mastigocoleus testarum strain BC008.</title>
        <authorList>
            <person name="Guida B.S."/>
            <person name="Garcia-Pichel F."/>
        </authorList>
    </citation>
    <scope>NUCLEOTIDE SEQUENCE [LARGE SCALE GENOMIC DNA]</scope>
    <source>
        <strain evidence="2 3">BC008</strain>
    </source>
</reference>
<dbReference type="PANTHER" id="PTHR13774">
    <property type="entry name" value="PHENAZINE BIOSYNTHESIS PROTEIN"/>
    <property type="match status" value="1"/>
</dbReference>
<keyword evidence="3" id="KW-1185">Reference proteome</keyword>
<evidence type="ECO:0000313" key="3">
    <source>
        <dbReference type="Proteomes" id="UP000053372"/>
    </source>
</evidence>
<sequence>MAKYKFYTTDVFTNIIFGGNPLAVFPDARGMSSELMQKIAKEFNLSETTFVFPPENPKNTKQLRIFTPGTELPFAGHPTVGTAYVLASIGDITLKNETTEIVFEEKVGPVGVSIHSQDGKPKSAYLTAAQLPKFGPSPPEPSIIASALSLDKEDLLLGDWNPEAVSCGVPFFFIPVRDRKTLGKAAVNLEYWKKHLQSSWFEHLYIFCFDPEYSQANLRSRMFAPAMGIQEDPATGAAASALAGYLGIRESASHGELQWIVEQGIEMGRPSILYVQAHKANGRIETVRVGGESVMVSEGTIEV</sequence>
<protein>
    <recommendedName>
        <fullName evidence="4">Phenazine biosynthesis protein PhzF</fullName>
    </recommendedName>
</protein>
<evidence type="ECO:0000313" key="2">
    <source>
        <dbReference type="EMBL" id="KST68071.1"/>
    </source>
</evidence>
<dbReference type="RefSeq" id="WP_036268175.1">
    <property type="nucleotide sequence ID" value="NZ_LMTZ01000082.1"/>
</dbReference>
<organism evidence="2 3">
    <name type="scientific">Mastigocoleus testarum BC008</name>
    <dbReference type="NCBI Taxonomy" id="371196"/>
    <lineage>
        <taxon>Bacteria</taxon>
        <taxon>Bacillati</taxon>
        <taxon>Cyanobacteriota</taxon>
        <taxon>Cyanophyceae</taxon>
        <taxon>Nostocales</taxon>
        <taxon>Hapalosiphonaceae</taxon>
        <taxon>Mastigocoleus</taxon>
    </lineage>
</organism>
<accession>A0A0V7ZUN7</accession>
<dbReference type="NCBIfam" id="TIGR00654">
    <property type="entry name" value="PhzF_family"/>
    <property type="match status" value="1"/>
</dbReference>
<dbReference type="AlphaFoldDB" id="A0A0V7ZUN7"/>
<gene>
    <name evidence="2" type="ORF">BC008_00035</name>
</gene>
<proteinExistence type="predicted"/>
<dbReference type="OrthoDB" id="9788221at2"/>